<evidence type="ECO:0000313" key="2">
    <source>
        <dbReference type="EMBL" id="CAG4645874.1"/>
    </source>
</evidence>
<dbReference type="InterPro" id="IPR048478">
    <property type="entry name" value="LSM12_LSM"/>
</dbReference>
<dbReference type="AlphaFoldDB" id="A0A9N6ZET5"/>
<dbReference type="Pfam" id="PF21166">
    <property type="entry name" value="LSM12_LSM"/>
    <property type="match status" value="1"/>
</dbReference>
<dbReference type="SMART" id="SM00995">
    <property type="entry name" value="AD"/>
    <property type="match status" value="1"/>
</dbReference>
<dbReference type="PROSITE" id="PS52001">
    <property type="entry name" value="AD"/>
    <property type="match status" value="1"/>
</dbReference>
<sequence length="185" mass="20426">MNASENEYFTVGSSVKCTTCYNVDIEGEVMAFDSSTKMLIVKSPASCGRPMLNDIHVVNLNHVSDVTMLKETTQPPPPVINHNVDRLKRRVQLEVKRKCLLVEALKAGATAEGLSLYNIIHKTIGDISWNGADIVVMNKVTIKAPYTVNDVVGVQDCPAFGHIRKIVEKHQNEKIHSKTDNPSAK</sequence>
<dbReference type="InterPro" id="IPR047574">
    <property type="entry name" value="AD"/>
</dbReference>
<evidence type="ECO:0000259" key="1">
    <source>
        <dbReference type="PROSITE" id="PS52001"/>
    </source>
</evidence>
<dbReference type="Pfam" id="PF09793">
    <property type="entry name" value="AD"/>
    <property type="match status" value="1"/>
</dbReference>
<dbReference type="InterPro" id="IPR019181">
    <property type="entry name" value="LSM12_ABD"/>
</dbReference>
<gene>
    <name evidence="2" type="primary">EOG090X0FOW</name>
</gene>
<name>A0A9N6ZET5_9CRUS</name>
<feature type="domain" description="AD" evidence="1">
    <location>
        <begin position="80"/>
        <end position="175"/>
    </location>
</feature>
<reference evidence="2" key="1">
    <citation type="submission" date="2021-04" db="EMBL/GenBank/DDBJ databases">
        <authorList>
            <person name="Cornetti L."/>
        </authorList>
    </citation>
    <scope>NUCLEOTIDE SEQUENCE</scope>
</reference>
<organism evidence="2">
    <name type="scientific">Lynceus sp. MCZ IZ 141354</name>
    <dbReference type="NCBI Taxonomy" id="1930659"/>
    <lineage>
        <taxon>Eukaryota</taxon>
        <taxon>Metazoa</taxon>
        <taxon>Ecdysozoa</taxon>
        <taxon>Arthropoda</taxon>
        <taxon>Crustacea</taxon>
        <taxon>Branchiopoda</taxon>
        <taxon>Diplostraca</taxon>
        <taxon>Laevicaudata</taxon>
        <taxon>Lynceidae</taxon>
        <taxon>Lynceus</taxon>
    </lineage>
</organism>
<protein>
    <submittedName>
        <fullName evidence="2">EOG090X0FOW</fullName>
    </submittedName>
</protein>
<dbReference type="PANTHER" id="PTHR13542">
    <property type="entry name" value="LSM12 HOMOLOG"/>
    <property type="match status" value="1"/>
</dbReference>
<dbReference type="InterPro" id="IPR039683">
    <property type="entry name" value="Lsm12-like"/>
</dbReference>
<dbReference type="EMBL" id="OC989219">
    <property type="protein sequence ID" value="CAG4645874.1"/>
    <property type="molecule type" value="Genomic_DNA"/>
</dbReference>
<dbReference type="CDD" id="cd01735">
    <property type="entry name" value="LSm12_N"/>
    <property type="match status" value="1"/>
</dbReference>
<proteinExistence type="predicted"/>
<accession>A0A9N6ZET5</accession>